<proteinExistence type="inferred from homology"/>
<evidence type="ECO:0000313" key="9">
    <source>
        <dbReference type="Proteomes" id="UP000426444"/>
    </source>
</evidence>
<dbReference type="GO" id="GO:0006353">
    <property type="term" value="P:DNA-templated transcription termination"/>
    <property type="evidence" value="ECO:0007669"/>
    <property type="project" value="UniProtKB-UniRule"/>
</dbReference>
<protein>
    <recommendedName>
        <fullName evidence="6">Transcription antitermination protein NusB</fullName>
    </recommendedName>
    <alternativeName>
        <fullName evidence="6">Antitermination factor NusB</fullName>
    </alternativeName>
</protein>
<feature type="domain" description="NusB/RsmB/TIM44" evidence="7">
    <location>
        <begin position="4"/>
        <end position="128"/>
    </location>
</feature>
<keyword evidence="3 6" id="KW-0694">RNA-binding</keyword>
<dbReference type="PANTHER" id="PTHR11078">
    <property type="entry name" value="N UTILIZATION SUBSTANCE PROTEIN B-RELATED"/>
    <property type="match status" value="1"/>
</dbReference>
<evidence type="ECO:0000256" key="3">
    <source>
        <dbReference type="ARBA" id="ARBA00022884"/>
    </source>
</evidence>
<dbReference type="SUPFAM" id="SSF48013">
    <property type="entry name" value="NusB-like"/>
    <property type="match status" value="1"/>
</dbReference>
<dbReference type="EMBL" id="CP046457">
    <property type="protein sequence ID" value="QGT98963.1"/>
    <property type="molecule type" value="Genomic_DNA"/>
</dbReference>
<dbReference type="InterPro" id="IPR035926">
    <property type="entry name" value="NusB-like_sf"/>
</dbReference>
<keyword evidence="4 6" id="KW-0805">Transcription regulation</keyword>
<name>A0A6I6D737_9FIRM</name>
<evidence type="ECO:0000259" key="7">
    <source>
        <dbReference type="Pfam" id="PF01029"/>
    </source>
</evidence>
<dbReference type="Gene3D" id="1.10.940.10">
    <property type="entry name" value="NusB-like"/>
    <property type="match status" value="1"/>
</dbReference>
<dbReference type="GO" id="GO:0005829">
    <property type="term" value="C:cytosol"/>
    <property type="evidence" value="ECO:0007669"/>
    <property type="project" value="TreeGrafter"/>
</dbReference>
<dbReference type="GO" id="GO:0003723">
    <property type="term" value="F:RNA binding"/>
    <property type="evidence" value="ECO:0007669"/>
    <property type="project" value="UniProtKB-UniRule"/>
</dbReference>
<keyword evidence="9" id="KW-1185">Reference proteome</keyword>
<dbReference type="NCBIfam" id="TIGR01951">
    <property type="entry name" value="nusB"/>
    <property type="match status" value="1"/>
</dbReference>
<dbReference type="GO" id="GO:0031564">
    <property type="term" value="P:transcription antitermination"/>
    <property type="evidence" value="ECO:0007669"/>
    <property type="project" value="UniProtKB-KW"/>
</dbReference>
<evidence type="ECO:0000256" key="4">
    <source>
        <dbReference type="ARBA" id="ARBA00023015"/>
    </source>
</evidence>
<evidence type="ECO:0000256" key="2">
    <source>
        <dbReference type="ARBA" id="ARBA00022814"/>
    </source>
</evidence>
<dbReference type="AlphaFoldDB" id="A0A6I6D737"/>
<reference evidence="9" key="1">
    <citation type="journal article" date="2019" name="Microbiology">
        <title>Complete Genome Sequence of an Uncultured Bacterium of the Candidate Phylum Bipolaricaulota.</title>
        <authorList>
            <person name="Kadnikov V.V."/>
            <person name="Mardanov A.V."/>
            <person name="Beletsky A.V."/>
            <person name="Frank Y.A."/>
            <person name="Karnachuk O.V."/>
            <person name="Ravin N.V."/>
        </authorList>
    </citation>
    <scope>NUCLEOTIDE SEQUENCE [LARGE SCALE GENOMIC DNA]</scope>
</reference>
<dbReference type="OrthoDB" id="9811381at2"/>
<dbReference type="KEGG" id="salq:SYNTR_0370"/>
<dbReference type="RefSeq" id="WP_156202906.1">
    <property type="nucleotide sequence ID" value="NZ_CP046457.1"/>
</dbReference>
<evidence type="ECO:0000313" key="8">
    <source>
        <dbReference type="EMBL" id="QGT98963.1"/>
    </source>
</evidence>
<comment type="similarity">
    <text evidence="1 6">Belongs to the NusB family.</text>
</comment>
<dbReference type="Proteomes" id="UP000426444">
    <property type="component" value="Chromosome"/>
</dbReference>
<sequence>MSRRKAREIAFKVLFQVDQVEADPKQAFEYLLREKKLKDNDYSFSWELVDGCLKNLDVIDKKIMVYARDWSIERMLSVDRNIMRLASYEILYIDSTEDVIAIDEAIEISKKYGDENSGKFVNAILDKISGEKK</sequence>
<dbReference type="InterPro" id="IPR006027">
    <property type="entry name" value="NusB_RsmB_TIM44"/>
</dbReference>
<dbReference type="PANTHER" id="PTHR11078:SF3">
    <property type="entry name" value="ANTITERMINATION NUSB DOMAIN-CONTAINING PROTEIN"/>
    <property type="match status" value="1"/>
</dbReference>
<accession>A0A6I6D737</accession>
<evidence type="ECO:0000256" key="1">
    <source>
        <dbReference type="ARBA" id="ARBA00005952"/>
    </source>
</evidence>
<keyword evidence="5 6" id="KW-0804">Transcription</keyword>
<keyword evidence="2 6" id="KW-0889">Transcription antitermination</keyword>
<dbReference type="InterPro" id="IPR011605">
    <property type="entry name" value="NusB_fam"/>
</dbReference>
<comment type="function">
    <text evidence="6">Involved in transcription antitermination. Required for transcription of ribosomal RNA (rRNA) genes. Binds specifically to the boxA antiterminator sequence of the ribosomal RNA (rrn) operons.</text>
</comment>
<gene>
    <name evidence="6" type="primary">nusB</name>
    <name evidence="8" type="ORF">SYNTR_0370</name>
</gene>
<evidence type="ECO:0000256" key="6">
    <source>
        <dbReference type="HAMAP-Rule" id="MF_00073"/>
    </source>
</evidence>
<evidence type="ECO:0000256" key="5">
    <source>
        <dbReference type="ARBA" id="ARBA00023163"/>
    </source>
</evidence>
<dbReference type="Pfam" id="PF01029">
    <property type="entry name" value="NusB"/>
    <property type="match status" value="1"/>
</dbReference>
<dbReference type="HAMAP" id="MF_00073">
    <property type="entry name" value="NusB"/>
    <property type="match status" value="1"/>
</dbReference>
<organism evidence="8 9">
    <name type="scientific">Candidatus Syntrophocurvum alkaliphilum</name>
    <dbReference type="NCBI Taxonomy" id="2293317"/>
    <lineage>
        <taxon>Bacteria</taxon>
        <taxon>Bacillati</taxon>
        <taxon>Bacillota</taxon>
        <taxon>Clostridia</taxon>
        <taxon>Eubacteriales</taxon>
        <taxon>Syntrophomonadaceae</taxon>
        <taxon>Candidatus Syntrophocurvum</taxon>
    </lineage>
</organism>